<feature type="domain" description="Outer membrane protein beta-barrel" evidence="6">
    <location>
        <begin position="12"/>
        <end position="204"/>
    </location>
</feature>
<sequence>MRKPVLTAAAGALALGIAAPALAQDGPPEDSAFTGPRIEALVGYDKVNAGSDVGSSDGVAYGGAIGYDAQFGRAIVGVEGEITGSTTDTRTRNLLVAGDRFRLDAGRDLYAGARVGIAISPLALGYVKAGYTNARLSARYQNGNTTIEDSENLDGYRLGAGLEYKVGPTTYIKGEYRYSHYGELAGYDIDADRHQLLAGVGVRF</sequence>
<name>A0A7H0LI73_9SPHN</name>
<dbReference type="EMBL" id="CP061038">
    <property type="protein sequence ID" value="QNQ09376.1"/>
    <property type="molecule type" value="Genomic_DNA"/>
</dbReference>
<evidence type="ECO:0000256" key="2">
    <source>
        <dbReference type="ARBA" id="ARBA00022729"/>
    </source>
</evidence>
<evidence type="ECO:0000256" key="3">
    <source>
        <dbReference type="ARBA" id="ARBA00023136"/>
    </source>
</evidence>
<accession>A0A7H0LI73</accession>
<dbReference type="GO" id="GO:0016020">
    <property type="term" value="C:membrane"/>
    <property type="evidence" value="ECO:0007669"/>
    <property type="project" value="UniProtKB-SubCell"/>
</dbReference>
<comment type="subcellular location">
    <subcellularLocation>
        <location evidence="1">Membrane</location>
    </subcellularLocation>
</comment>
<evidence type="ECO:0000256" key="5">
    <source>
        <dbReference type="SAM" id="SignalP"/>
    </source>
</evidence>
<reference evidence="7 8" key="1">
    <citation type="submission" date="2020-09" db="EMBL/GenBank/DDBJ databases">
        <title>Sphingomonas sp., a new species isolated from pork steak.</title>
        <authorList>
            <person name="Heidler von Heilborn D."/>
        </authorList>
    </citation>
    <scope>NUCLEOTIDE SEQUENCE [LARGE SCALE GENOMIC DNA]</scope>
    <source>
        <strain evidence="8">S8-3T</strain>
    </source>
</reference>
<dbReference type="RefSeq" id="WP_187761691.1">
    <property type="nucleotide sequence ID" value="NZ_CP061038.1"/>
</dbReference>
<evidence type="ECO:0000259" key="6">
    <source>
        <dbReference type="Pfam" id="PF13505"/>
    </source>
</evidence>
<evidence type="ECO:0000256" key="1">
    <source>
        <dbReference type="ARBA" id="ARBA00004370"/>
    </source>
</evidence>
<keyword evidence="3" id="KW-0472">Membrane</keyword>
<protein>
    <submittedName>
        <fullName evidence="7">Porin family protein</fullName>
    </submittedName>
</protein>
<dbReference type="KEGG" id="spap:H3Z74_22400"/>
<proteinExistence type="inferred from homology"/>
<keyword evidence="2 5" id="KW-0732">Signal</keyword>
<dbReference type="Pfam" id="PF13505">
    <property type="entry name" value="OMP_b-brl"/>
    <property type="match status" value="1"/>
</dbReference>
<dbReference type="AlphaFoldDB" id="A0A7H0LI73"/>
<dbReference type="SUPFAM" id="SSF56925">
    <property type="entry name" value="OMPA-like"/>
    <property type="match status" value="1"/>
</dbReference>
<organism evidence="7 8">
    <name type="scientific">Sphingomonas alpina</name>
    <dbReference type="NCBI Taxonomy" id="653931"/>
    <lineage>
        <taxon>Bacteria</taxon>
        <taxon>Pseudomonadati</taxon>
        <taxon>Pseudomonadota</taxon>
        <taxon>Alphaproteobacteria</taxon>
        <taxon>Sphingomonadales</taxon>
        <taxon>Sphingomonadaceae</taxon>
        <taxon>Sphingomonas</taxon>
    </lineage>
</organism>
<dbReference type="InterPro" id="IPR027385">
    <property type="entry name" value="Beta-barrel_OMP"/>
</dbReference>
<gene>
    <name evidence="7" type="ORF">H3Z74_22400</name>
</gene>
<dbReference type="PANTHER" id="PTHR34001:SF3">
    <property type="entry name" value="BLL7405 PROTEIN"/>
    <property type="match status" value="1"/>
</dbReference>
<evidence type="ECO:0000256" key="4">
    <source>
        <dbReference type="ARBA" id="ARBA00038306"/>
    </source>
</evidence>
<evidence type="ECO:0000313" key="7">
    <source>
        <dbReference type="EMBL" id="QNQ09376.1"/>
    </source>
</evidence>
<keyword evidence="8" id="KW-1185">Reference proteome</keyword>
<dbReference type="PANTHER" id="PTHR34001">
    <property type="entry name" value="BLL7405 PROTEIN"/>
    <property type="match status" value="1"/>
</dbReference>
<dbReference type="InterPro" id="IPR051692">
    <property type="entry name" value="OMP-like"/>
</dbReference>
<dbReference type="Proteomes" id="UP000516148">
    <property type="component" value="Chromosome"/>
</dbReference>
<feature type="chain" id="PRO_5028983998" evidence="5">
    <location>
        <begin position="24"/>
        <end position="204"/>
    </location>
</feature>
<dbReference type="Gene3D" id="2.40.160.20">
    <property type="match status" value="1"/>
</dbReference>
<feature type="signal peptide" evidence="5">
    <location>
        <begin position="1"/>
        <end position="23"/>
    </location>
</feature>
<dbReference type="InterPro" id="IPR011250">
    <property type="entry name" value="OMP/PagP_B-barrel"/>
</dbReference>
<evidence type="ECO:0000313" key="8">
    <source>
        <dbReference type="Proteomes" id="UP000516148"/>
    </source>
</evidence>
<comment type="similarity">
    <text evidence="4">Belongs to the Omp25/RopB family.</text>
</comment>